<evidence type="ECO:0000313" key="2">
    <source>
        <dbReference type="EMBL" id="XAM18218.1"/>
    </source>
</evidence>
<keyword evidence="3" id="KW-1185">Reference proteome</keyword>
<proteinExistence type="predicted"/>
<feature type="chain" id="PRO_5047511517" description="Lipoprotein" evidence="1">
    <location>
        <begin position="20"/>
        <end position="476"/>
    </location>
</feature>
<protein>
    <recommendedName>
        <fullName evidence="4">Lipoprotein</fullName>
    </recommendedName>
</protein>
<evidence type="ECO:0008006" key="4">
    <source>
        <dbReference type="Google" id="ProtNLM"/>
    </source>
</evidence>
<dbReference type="PROSITE" id="PS51257">
    <property type="entry name" value="PROKAR_LIPOPROTEIN"/>
    <property type="match status" value="1"/>
</dbReference>
<organism evidence="2 3">
    <name type="scientific">Helicobacter mastomyrinus</name>
    <dbReference type="NCBI Taxonomy" id="287948"/>
    <lineage>
        <taxon>Bacteria</taxon>
        <taxon>Pseudomonadati</taxon>
        <taxon>Campylobacterota</taxon>
        <taxon>Epsilonproteobacteria</taxon>
        <taxon>Campylobacterales</taxon>
        <taxon>Helicobacteraceae</taxon>
        <taxon>Helicobacter</taxon>
    </lineage>
</organism>
<sequence>MLKHLTCFLLCLNALFIMSACSHHSDLQTFNEYYYSGQDIKAYEYAKSKTGKNGDVLWNLQAGMSGFSTQTKENLMLLEQGEMLFSKYEAEGLMGGIFGNIGAMLVNENVKNYRGNIYEGVMFNYYKALNAMAQGNYGKARVEFNRANDRQRRAKDYFRKDIQKALEEENKQNAQNSTLRQIDTHNSSRAISPILEQQYSNLKAFQAYEGFINPAVSYVSALFFMSEGDYAKAMDLYKESYGITKAKVIDEDLKVLQRRKSGRIKQTYTWLIIEDGRSAMKYDTSLNLPSFYVSSEILHIGVSIPTLVEGKATSSNYQAQSYSGETFQAYEISDMDKVIANEFQKQLPFILTRAITSAILKATTQAALSDQLGTLGALAGAIYSAGTTNADIRISTALPKRILAMQIPNDIGNFTLKADSRPLFHIHFECIENNNSPQNESKSKTNLIYLCHKNDNILYLRHKSVNPFYRILKGGT</sequence>
<feature type="signal peptide" evidence="1">
    <location>
        <begin position="1"/>
        <end position="19"/>
    </location>
</feature>
<gene>
    <name evidence="2" type="ORF">V3I05_00540</name>
</gene>
<reference evidence="2 3" key="1">
    <citation type="submission" date="2024-02" db="EMBL/GenBank/DDBJ databases">
        <title>Genome and pathogenicity analysis of Helicobacter mastomyrinus isolated from mice.</title>
        <authorList>
            <person name="Zhu L."/>
        </authorList>
    </citation>
    <scope>NUCLEOTIDE SEQUENCE [LARGE SCALE GENOMIC DNA]</scope>
    <source>
        <strain evidence="2 3">Hm-17</strain>
    </source>
</reference>
<dbReference type="RefSeq" id="WP_300859635.1">
    <property type="nucleotide sequence ID" value="NZ_CP145316.1"/>
</dbReference>
<keyword evidence="1" id="KW-0732">Signal</keyword>
<evidence type="ECO:0000313" key="3">
    <source>
        <dbReference type="Proteomes" id="UP001434737"/>
    </source>
</evidence>
<evidence type="ECO:0000256" key="1">
    <source>
        <dbReference type="SAM" id="SignalP"/>
    </source>
</evidence>
<accession>A0ABZ3F4Y4</accession>
<dbReference type="EMBL" id="CP145316">
    <property type="protein sequence ID" value="XAM18218.1"/>
    <property type="molecule type" value="Genomic_DNA"/>
</dbReference>
<dbReference type="Proteomes" id="UP001434737">
    <property type="component" value="Chromosome"/>
</dbReference>
<name>A0ABZ3F4Y4_9HELI</name>